<dbReference type="STRING" id="1123357.SAMN02745244_01599"/>
<reference evidence="2 3" key="1">
    <citation type="submission" date="2016-11" db="EMBL/GenBank/DDBJ databases">
        <authorList>
            <person name="Jaros S."/>
            <person name="Januszkiewicz K."/>
            <person name="Wedrychowicz H."/>
        </authorList>
    </citation>
    <scope>NUCLEOTIDE SEQUENCE [LARGE SCALE GENOMIC DNA]</scope>
    <source>
        <strain evidence="2 3">DSM 12906</strain>
    </source>
</reference>
<dbReference type="InterPro" id="IPR043519">
    <property type="entry name" value="NT_sf"/>
</dbReference>
<sequence>MSDGGRDLSREQLIDLLTEVGQLLLDQDTEAAIYVVGGAAMAISYQSRRVTRDVDATLRAGGEAFWTAVDTVASRHGLGPDWINNHATPFMTNEPDCDAAELTLPGLRIVVASAEHLIAMKLRAMRPRDISDLELLFRQAGITSPQQAADIHNRLFDDSYIGYFDPDEALYAATTVFQKAAAEGRPIGPGT</sequence>
<evidence type="ECO:0000313" key="2">
    <source>
        <dbReference type="EMBL" id="SHJ04463.1"/>
    </source>
</evidence>
<dbReference type="EMBL" id="FQZG01000024">
    <property type="protein sequence ID" value="SHJ04463.1"/>
    <property type="molecule type" value="Genomic_DNA"/>
</dbReference>
<evidence type="ECO:0000259" key="1">
    <source>
        <dbReference type="Pfam" id="PF19502"/>
    </source>
</evidence>
<dbReference type="Pfam" id="PF19502">
    <property type="entry name" value="DUF6036"/>
    <property type="match status" value="1"/>
</dbReference>
<dbReference type="SUPFAM" id="SSF81301">
    <property type="entry name" value="Nucleotidyltransferase"/>
    <property type="match status" value="1"/>
</dbReference>
<dbReference type="InterPro" id="IPR045792">
    <property type="entry name" value="DUF6036"/>
</dbReference>
<name>A0A1M6G3B9_9ACTN</name>
<gene>
    <name evidence="2" type="ORF">SAMN02745244_01599</name>
</gene>
<evidence type="ECO:0000313" key="3">
    <source>
        <dbReference type="Proteomes" id="UP000184512"/>
    </source>
</evidence>
<feature type="domain" description="DUF6036" evidence="1">
    <location>
        <begin position="12"/>
        <end position="134"/>
    </location>
</feature>
<dbReference type="Proteomes" id="UP000184512">
    <property type="component" value="Unassembled WGS sequence"/>
</dbReference>
<accession>A0A1M6G3B9</accession>
<protein>
    <recommendedName>
        <fullName evidence="1">DUF6036 domain-containing protein</fullName>
    </recommendedName>
</protein>
<keyword evidence="3" id="KW-1185">Reference proteome</keyword>
<organism evidence="2 3">
    <name type="scientific">Tessaracoccus bendigoensis DSM 12906</name>
    <dbReference type="NCBI Taxonomy" id="1123357"/>
    <lineage>
        <taxon>Bacteria</taxon>
        <taxon>Bacillati</taxon>
        <taxon>Actinomycetota</taxon>
        <taxon>Actinomycetes</taxon>
        <taxon>Propionibacteriales</taxon>
        <taxon>Propionibacteriaceae</taxon>
        <taxon>Tessaracoccus</taxon>
    </lineage>
</organism>
<dbReference type="RefSeq" id="WP_073186994.1">
    <property type="nucleotide sequence ID" value="NZ_FQZG01000024.1"/>
</dbReference>
<proteinExistence type="predicted"/>
<dbReference type="AlphaFoldDB" id="A0A1M6G3B9"/>
<dbReference type="OrthoDB" id="3788807at2"/>